<accession>A0A9N9HI61</accession>
<protein>
    <submittedName>
        <fullName evidence="1">925_t:CDS:1</fullName>
    </submittedName>
</protein>
<sequence>GSFSTKVLQNNYHFIKELILEKKFIPFPPRPTSLRLTFGPNPHNQIIVPDEYAPKDGYENDGKLDIIGGAIAIEPKLVKTMGENRIRLDL</sequence>
<dbReference type="AlphaFoldDB" id="A0A9N9HI61"/>
<gene>
    <name evidence="1" type="ORF">FMOSSE_LOCUS13297</name>
</gene>
<keyword evidence="2" id="KW-1185">Reference proteome</keyword>
<dbReference type="Proteomes" id="UP000789375">
    <property type="component" value="Unassembled WGS sequence"/>
</dbReference>
<organism evidence="1 2">
    <name type="scientific">Funneliformis mosseae</name>
    <name type="common">Endomycorrhizal fungus</name>
    <name type="synonym">Glomus mosseae</name>
    <dbReference type="NCBI Taxonomy" id="27381"/>
    <lineage>
        <taxon>Eukaryota</taxon>
        <taxon>Fungi</taxon>
        <taxon>Fungi incertae sedis</taxon>
        <taxon>Mucoromycota</taxon>
        <taxon>Glomeromycotina</taxon>
        <taxon>Glomeromycetes</taxon>
        <taxon>Glomerales</taxon>
        <taxon>Glomeraceae</taxon>
        <taxon>Funneliformis</taxon>
    </lineage>
</organism>
<feature type="non-terminal residue" evidence="1">
    <location>
        <position position="1"/>
    </location>
</feature>
<evidence type="ECO:0000313" key="1">
    <source>
        <dbReference type="EMBL" id="CAG8689998.1"/>
    </source>
</evidence>
<reference evidence="1" key="1">
    <citation type="submission" date="2021-06" db="EMBL/GenBank/DDBJ databases">
        <authorList>
            <person name="Kallberg Y."/>
            <person name="Tangrot J."/>
            <person name="Rosling A."/>
        </authorList>
    </citation>
    <scope>NUCLEOTIDE SEQUENCE</scope>
    <source>
        <strain evidence="1">87-6 pot B 2015</strain>
    </source>
</reference>
<dbReference type="EMBL" id="CAJVPP010007600">
    <property type="protein sequence ID" value="CAG8689998.1"/>
    <property type="molecule type" value="Genomic_DNA"/>
</dbReference>
<evidence type="ECO:0000313" key="2">
    <source>
        <dbReference type="Proteomes" id="UP000789375"/>
    </source>
</evidence>
<proteinExistence type="predicted"/>
<name>A0A9N9HI61_FUNMO</name>
<comment type="caution">
    <text evidence="1">The sequence shown here is derived from an EMBL/GenBank/DDBJ whole genome shotgun (WGS) entry which is preliminary data.</text>
</comment>